<dbReference type="InterPro" id="IPR003395">
    <property type="entry name" value="RecF/RecN/SMC_N"/>
</dbReference>
<dbReference type="AlphaFoldDB" id="A0AAD5E758"/>
<evidence type="ECO:0000259" key="2">
    <source>
        <dbReference type="Pfam" id="PF02463"/>
    </source>
</evidence>
<sequence length="123" mass="13864">MSCVDCFQFAIRSLIALSLILSLLQFKPAPMYILDEVDAALDLSHTQNIGHLLRSRFKGSQFIVVSLKDGMFNNANVLFKTRFRDGTSVVERTTTRVRSKENEMAAPAPRTKRSRDDANARSK</sequence>
<reference evidence="3" key="1">
    <citation type="submission" date="2021-06" db="EMBL/GenBank/DDBJ databases">
        <authorList>
            <consortium name="DOE Joint Genome Institute"/>
            <person name="Mondo S.J."/>
            <person name="Amses K.R."/>
            <person name="Simmons D.R."/>
            <person name="Longcore J.E."/>
            <person name="Seto K."/>
            <person name="Alves G.H."/>
            <person name="Bonds A.E."/>
            <person name="Quandt C.A."/>
            <person name="Davis W.J."/>
            <person name="Chang Y."/>
            <person name="Letcher P.M."/>
            <person name="Powell M.J."/>
            <person name="Kuo A."/>
            <person name="Labutti K."/>
            <person name="Pangilinan J."/>
            <person name="Andreopoulos W."/>
            <person name="Tritt A."/>
            <person name="Riley R."/>
            <person name="Hundley H."/>
            <person name="Johnson J."/>
            <person name="Lipzen A."/>
            <person name="Barry K."/>
            <person name="Berbee M.L."/>
            <person name="Buchler N.E."/>
            <person name="Grigoriev I.V."/>
            <person name="Spatafora J.W."/>
            <person name="Stajich J.E."/>
            <person name="James T.Y."/>
        </authorList>
    </citation>
    <scope>NUCLEOTIDE SEQUENCE</scope>
    <source>
        <strain evidence="3">AG</strain>
    </source>
</reference>
<gene>
    <name evidence="3" type="ORF">K450DRAFT_249404</name>
</gene>
<dbReference type="InterPro" id="IPR027417">
    <property type="entry name" value="P-loop_NTPase"/>
</dbReference>
<keyword evidence="4" id="KW-1185">Reference proteome</keyword>
<comment type="caution">
    <text evidence="3">The sequence shown here is derived from an EMBL/GenBank/DDBJ whole genome shotgun (WGS) entry which is preliminary data.</text>
</comment>
<feature type="compositionally biased region" description="Basic and acidic residues" evidence="1">
    <location>
        <begin position="114"/>
        <end position="123"/>
    </location>
</feature>
<dbReference type="EMBL" id="MU620934">
    <property type="protein sequence ID" value="KAI8577992.1"/>
    <property type="molecule type" value="Genomic_DNA"/>
</dbReference>
<dbReference type="PANTHER" id="PTHR43977">
    <property type="entry name" value="STRUCTURAL MAINTENANCE OF CHROMOSOMES PROTEIN 3"/>
    <property type="match status" value="1"/>
</dbReference>
<protein>
    <recommendedName>
        <fullName evidence="2">RecF/RecN/SMC N-terminal domain-containing protein</fullName>
    </recommendedName>
</protein>
<dbReference type="Proteomes" id="UP001206595">
    <property type="component" value="Unassembled WGS sequence"/>
</dbReference>
<dbReference type="Gene3D" id="3.40.50.300">
    <property type="entry name" value="P-loop containing nucleotide triphosphate hydrolases"/>
    <property type="match status" value="1"/>
</dbReference>
<evidence type="ECO:0000256" key="1">
    <source>
        <dbReference type="SAM" id="MobiDB-lite"/>
    </source>
</evidence>
<proteinExistence type="predicted"/>
<organism evidence="3 4">
    <name type="scientific">Umbelopsis ramanniana AG</name>
    <dbReference type="NCBI Taxonomy" id="1314678"/>
    <lineage>
        <taxon>Eukaryota</taxon>
        <taxon>Fungi</taxon>
        <taxon>Fungi incertae sedis</taxon>
        <taxon>Mucoromycota</taxon>
        <taxon>Mucoromycotina</taxon>
        <taxon>Umbelopsidomycetes</taxon>
        <taxon>Umbelopsidales</taxon>
        <taxon>Umbelopsidaceae</taxon>
        <taxon>Umbelopsis</taxon>
    </lineage>
</organism>
<feature type="domain" description="RecF/RecN/SMC N-terminal" evidence="2">
    <location>
        <begin position="12"/>
        <end position="87"/>
    </location>
</feature>
<dbReference type="RefSeq" id="XP_051442996.1">
    <property type="nucleotide sequence ID" value="XM_051590396.1"/>
</dbReference>
<dbReference type="SUPFAM" id="SSF52540">
    <property type="entry name" value="P-loop containing nucleoside triphosphate hydrolases"/>
    <property type="match status" value="1"/>
</dbReference>
<evidence type="ECO:0000313" key="4">
    <source>
        <dbReference type="Proteomes" id="UP001206595"/>
    </source>
</evidence>
<name>A0AAD5E758_UMBRA</name>
<dbReference type="GeneID" id="75915739"/>
<feature type="region of interest" description="Disordered" evidence="1">
    <location>
        <begin position="90"/>
        <end position="123"/>
    </location>
</feature>
<reference evidence="3" key="2">
    <citation type="journal article" date="2022" name="Proc. Natl. Acad. Sci. U.S.A.">
        <title>Diploid-dominant life cycles characterize the early evolution of Fungi.</title>
        <authorList>
            <person name="Amses K.R."/>
            <person name="Simmons D.R."/>
            <person name="Longcore J.E."/>
            <person name="Mondo S.J."/>
            <person name="Seto K."/>
            <person name="Jeronimo G.H."/>
            <person name="Bonds A.E."/>
            <person name="Quandt C.A."/>
            <person name="Davis W.J."/>
            <person name="Chang Y."/>
            <person name="Federici B.A."/>
            <person name="Kuo A."/>
            <person name="LaButti K."/>
            <person name="Pangilinan J."/>
            <person name="Andreopoulos W."/>
            <person name="Tritt A."/>
            <person name="Riley R."/>
            <person name="Hundley H."/>
            <person name="Johnson J."/>
            <person name="Lipzen A."/>
            <person name="Barry K."/>
            <person name="Lang B.F."/>
            <person name="Cuomo C.A."/>
            <person name="Buchler N.E."/>
            <person name="Grigoriev I.V."/>
            <person name="Spatafora J.W."/>
            <person name="Stajich J.E."/>
            <person name="James T.Y."/>
        </authorList>
    </citation>
    <scope>NUCLEOTIDE SEQUENCE</scope>
    <source>
        <strain evidence="3">AG</strain>
    </source>
</reference>
<evidence type="ECO:0000313" key="3">
    <source>
        <dbReference type="EMBL" id="KAI8577992.1"/>
    </source>
</evidence>
<dbReference type="Pfam" id="PF02463">
    <property type="entry name" value="SMC_N"/>
    <property type="match status" value="1"/>
</dbReference>
<accession>A0AAD5E758</accession>